<dbReference type="Proteomes" id="UP000035331">
    <property type="component" value="Chromosome"/>
</dbReference>
<protein>
    <submittedName>
        <fullName evidence="1">Uncharacterized protein</fullName>
    </submittedName>
</protein>
<name>A0A0G3C5N8_METBA</name>
<dbReference type="EMBL" id="CP008746">
    <property type="protein sequence ID" value="AKJ37296.1"/>
    <property type="molecule type" value="Genomic_DNA"/>
</dbReference>
<gene>
    <name evidence="1" type="ORF">MCM1_0178</name>
</gene>
<reference evidence="1 2" key="2">
    <citation type="journal article" date="2015" name="Stand. Genomic Sci.">
        <title>The complete genome sequence of the rumen methanogen Methanosarcina barkeri CM1.</title>
        <authorList>
            <person name="Lambie S.C."/>
            <person name="Kelly W.J."/>
            <person name="Leahy S.C."/>
            <person name="Li D."/>
            <person name="Reilly K."/>
            <person name="McAllister T.A."/>
            <person name="Valle E.R."/>
            <person name="Attwood G.T."/>
            <person name="Altermann E."/>
        </authorList>
    </citation>
    <scope>NUCLEOTIDE SEQUENCE [LARGE SCALE GENOMIC DNA]</scope>
    <source>
        <strain evidence="1 2">CM1</strain>
    </source>
</reference>
<proteinExistence type="predicted"/>
<evidence type="ECO:0000313" key="1">
    <source>
        <dbReference type="EMBL" id="AKJ37296.1"/>
    </source>
</evidence>
<sequence>MIKETQTPKAGGLGIQFENGTTESEVETILENCNMTVNYTIDYDSIC</sequence>
<reference evidence="2" key="1">
    <citation type="submission" date="2014-06" db="EMBL/GenBank/DDBJ databases">
        <title>The complete genome sequence of Methanosarcina barkeri CM1.</title>
        <authorList>
            <consortium name="Pastoral Greenhouse Gas Research Consortium"/>
            <person name="Lambie S.C."/>
            <person name="Leahy S.C."/>
            <person name="Kelly W.J."/>
            <person name="Li D."/>
            <person name="Reilly K."/>
            <person name="Attwood G.T."/>
            <person name="Altermann E."/>
        </authorList>
    </citation>
    <scope>NUCLEOTIDE SEQUENCE [LARGE SCALE GENOMIC DNA]</scope>
    <source>
        <strain evidence="2">CM1</strain>
    </source>
</reference>
<accession>A0A0G3C5N8</accession>
<organism evidence="1 2">
    <name type="scientific">Methanosarcina barkeri CM1</name>
    <dbReference type="NCBI Taxonomy" id="796385"/>
    <lineage>
        <taxon>Archaea</taxon>
        <taxon>Methanobacteriati</taxon>
        <taxon>Methanobacteriota</taxon>
        <taxon>Stenosarchaea group</taxon>
        <taxon>Methanomicrobia</taxon>
        <taxon>Methanosarcinales</taxon>
        <taxon>Methanosarcinaceae</taxon>
        <taxon>Methanosarcina</taxon>
    </lineage>
</organism>
<dbReference type="PATRIC" id="fig|796385.3.peg.216"/>
<evidence type="ECO:0000313" key="2">
    <source>
        <dbReference type="Proteomes" id="UP000035331"/>
    </source>
</evidence>
<dbReference type="AlphaFoldDB" id="A0A0G3C5N8"/>